<comment type="caution">
    <text evidence="1">The sequence shown here is derived from an EMBL/GenBank/DDBJ whole genome shotgun (WGS) entry which is preliminary data.</text>
</comment>
<proteinExistence type="predicted"/>
<dbReference type="EMBL" id="CATQJL010000001">
    <property type="protein sequence ID" value="CAJ0589047.1"/>
    <property type="molecule type" value="Genomic_DNA"/>
</dbReference>
<organism evidence="1 2">
    <name type="scientific">Cylicocyclus nassatus</name>
    <name type="common">Nematode worm</name>
    <dbReference type="NCBI Taxonomy" id="53992"/>
    <lineage>
        <taxon>Eukaryota</taxon>
        <taxon>Metazoa</taxon>
        <taxon>Ecdysozoa</taxon>
        <taxon>Nematoda</taxon>
        <taxon>Chromadorea</taxon>
        <taxon>Rhabditida</taxon>
        <taxon>Rhabditina</taxon>
        <taxon>Rhabditomorpha</taxon>
        <taxon>Strongyloidea</taxon>
        <taxon>Strongylidae</taxon>
        <taxon>Cylicocyclus</taxon>
    </lineage>
</organism>
<evidence type="ECO:0000313" key="1">
    <source>
        <dbReference type="EMBL" id="CAJ0589047.1"/>
    </source>
</evidence>
<evidence type="ECO:0000313" key="2">
    <source>
        <dbReference type="Proteomes" id="UP001176961"/>
    </source>
</evidence>
<dbReference type="AlphaFoldDB" id="A0AA36DJY8"/>
<accession>A0AA36DJY8</accession>
<reference evidence="1" key="1">
    <citation type="submission" date="2023-07" db="EMBL/GenBank/DDBJ databases">
        <authorList>
            <consortium name="CYATHOMIX"/>
        </authorList>
    </citation>
    <scope>NUCLEOTIDE SEQUENCE</scope>
    <source>
        <strain evidence="1">N/A</strain>
    </source>
</reference>
<name>A0AA36DJY8_CYLNA</name>
<keyword evidence="2" id="KW-1185">Reference proteome</keyword>
<dbReference type="Proteomes" id="UP001176961">
    <property type="component" value="Unassembled WGS sequence"/>
</dbReference>
<gene>
    <name evidence="1" type="ORF">CYNAS_LOCUS1030</name>
</gene>
<sequence>MESSNVLIFTEAVANKYDSIIQQNRIVIVADELDVHGCQHKESYPARDGFFVQRRNSHTRCLIDLFAVNAERWCTPASFRRLVVTYVTLGLRFAEIRTGADTLFLRRARCGIMLPRFTYLR</sequence>
<protein>
    <submittedName>
        <fullName evidence="1">Uncharacterized protein</fullName>
    </submittedName>
</protein>